<dbReference type="EMBL" id="RCHS01002279">
    <property type="protein sequence ID" value="RMX48391.1"/>
    <property type="molecule type" value="Genomic_DNA"/>
</dbReference>
<dbReference type="InterPro" id="IPR046700">
    <property type="entry name" value="DUF6570"/>
</dbReference>
<accession>A0A3M6U462</accession>
<reference evidence="3 4" key="1">
    <citation type="journal article" date="2018" name="Sci. Rep.">
        <title>Comparative analysis of the Pocillopora damicornis genome highlights role of immune system in coral evolution.</title>
        <authorList>
            <person name="Cunning R."/>
            <person name="Bay R.A."/>
            <person name="Gillette P."/>
            <person name="Baker A.C."/>
            <person name="Traylor-Knowles N."/>
        </authorList>
    </citation>
    <scope>NUCLEOTIDE SEQUENCE [LARGE SCALE GENOMIC DNA]</scope>
    <source>
        <strain evidence="3">RSMAS</strain>
        <tissue evidence="3">Whole animal</tissue>
    </source>
</reference>
<sequence length="620" mass="71023">MVPSAVQKELSGLTEVEEMLITHALPIIHVYIKPGGQRGFSGHCINIPKNIRELAHSLPRYPKDLPVIVVRKKGKGNDFKDLVVRRQVVSDAIHWLSRHNPLYSDIEINYQALVSLPENEVSQQLLSIQTEEKVIDDTLNCGPDRGPVYEEDDNVYNTNVDTSSFLPINNSQQQEKHSINQQVLQGHIDWPSSSDNPLNEFTTAFLATLAFPTLFPDNMHWPQLHDPFQNTCNTNGNENSPDVRRQNVIDNPHIVDWFYTERLKSFIKHWLYNTLDAKWHWYRFEYQSRGSIHCHGVAKLNNDPDLCKLSDTALKGYLADVSEDESTPDSLTVINGKIACEKICQYYDWILSTCNPDPPDEGDWIKPIIHPCQKNYNDIKESDNDYIDLLNMIQRHTRCSTSYCLRKKGNEKEPKCRFNFPFQHNEKTSLQFELIHSKDNTPKYKIQVVTKRNDSRLNSHQRLQLQGWRANCDIQLVVDYQACVEYLAKYAAKSETRSHLLKNTFSAIVHNCQSTADATTMIKKTVMKTLALCLVEFVVTKLGQILAKLCHRLIGLVCMVIKLGQEAKKSVCLLRFEINATSAAGGLENFTMLSVQTVFDGEAKHVKRLLQKVKVVYQKI</sequence>
<protein>
    <submittedName>
        <fullName evidence="3">Uncharacterized protein</fullName>
    </submittedName>
</protein>
<dbReference type="Pfam" id="PF14214">
    <property type="entry name" value="Helitron_like_N"/>
    <property type="match status" value="1"/>
</dbReference>
<dbReference type="STRING" id="46731.A0A3M6U462"/>
<comment type="caution">
    <text evidence="3">The sequence shown here is derived from an EMBL/GenBank/DDBJ whole genome shotgun (WGS) entry which is preliminary data.</text>
</comment>
<evidence type="ECO:0000313" key="4">
    <source>
        <dbReference type="Proteomes" id="UP000275408"/>
    </source>
</evidence>
<dbReference type="Proteomes" id="UP000275408">
    <property type="component" value="Unassembled WGS sequence"/>
</dbReference>
<dbReference type="OrthoDB" id="5975353at2759"/>
<evidence type="ECO:0000259" key="1">
    <source>
        <dbReference type="Pfam" id="PF14214"/>
    </source>
</evidence>
<dbReference type="AlphaFoldDB" id="A0A3M6U462"/>
<organism evidence="3 4">
    <name type="scientific">Pocillopora damicornis</name>
    <name type="common">Cauliflower coral</name>
    <name type="synonym">Millepora damicornis</name>
    <dbReference type="NCBI Taxonomy" id="46731"/>
    <lineage>
        <taxon>Eukaryota</taxon>
        <taxon>Metazoa</taxon>
        <taxon>Cnidaria</taxon>
        <taxon>Anthozoa</taxon>
        <taxon>Hexacorallia</taxon>
        <taxon>Scleractinia</taxon>
        <taxon>Astrocoeniina</taxon>
        <taxon>Pocilloporidae</taxon>
        <taxon>Pocillopora</taxon>
    </lineage>
</organism>
<dbReference type="Pfam" id="PF20209">
    <property type="entry name" value="DUF6570"/>
    <property type="match status" value="1"/>
</dbReference>
<keyword evidence="4" id="KW-1185">Reference proteome</keyword>
<evidence type="ECO:0000313" key="3">
    <source>
        <dbReference type="EMBL" id="RMX48391.1"/>
    </source>
</evidence>
<evidence type="ECO:0000259" key="2">
    <source>
        <dbReference type="Pfam" id="PF20209"/>
    </source>
</evidence>
<feature type="domain" description="Helitron helicase-like" evidence="1">
    <location>
        <begin position="231"/>
        <end position="297"/>
    </location>
</feature>
<gene>
    <name evidence="3" type="ORF">pdam_00024885</name>
</gene>
<name>A0A3M6U462_POCDA</name>
<feature type="domain" description="DUF6570" evidence="2">
    <location>
        <begin position="4"/>
        <end position="113"/>
    </location>
</feature>
<proteinExistence type="predicted"/>
<dbReference type="InterPro" id="IPR025476">
    <property type="entry name" value="Helitron_helicase-like"/>
</dbReference>